<name>A0A507EXL6_9FUNG</name>
<feature type="non-terminal residue" evidence="7">
    <location>
        <position position="532"/>
    </location>
</feature>
<keyword evidence="8" id="KW-1185">Reference proteome</keyword>
<dbReference type="InterPro" id="IPR000873">
    <property type="entry name" value="AMP-dep_synth/lig_dom"/>
</dbReference>
<comment type="similarity">
    <text evidence="1">Belongs to the ATP-dependent AMP-binding enzyme family.</text>
</comment>
<evidence type="ECO:0000313" key="8">
    <source>
        <dbReference type="Proteomes" id="UP000320333"/>
    </source>
</evidence>
<dbReference type="InterPro" id="IPR020459">
    <property type="entry name" value="AMP-binding"/>
</dbReference>
<dbReference type="SUPFAM" id="SSF56801">
    <property type="entry name" value="Acetyl-CoA synthetase-like"/>
    <property type="match status" value="1"/>
</dbReference>
<evidence type="ECO:0000256" key="1">
    <source>
        <dbReference type="ARBA" id="ARBA00006432"/>
    </source>
</evidence>
<accession>A0A507EXL6</accession>
<dbReference type="GO" id="GO:0035336">
    <property type="term" value="P:long-chain fatty-acyl-CoA metabolic process"/>
    <property type="evidence" value="ECO:0007669"/>
    <property type="project" value="TreeGrafter"/>
</dbReference>
<gene>
    <name evidence="7" type="ORF">CcCBS67573_g07137</name>
</gene>
<evidence type="ECO:0000256" key="5">
    <source>
        <dbReference type="ARBA" id="ARBA00036813"/>
    </source>
</evidence>
<dbReference type="InterPro" id="IPR020845">
    <property type="entry name" value="AMP-binding_CS"/>
</dbReference>
<dbReference type="GO" id="GO:0005886">
    <property type="term" value="C:plasma membrane"/>
    <property type="evidence" value="ECO:0007669"/>
    <property type="project" value="TreeGrafter"/>
</dbReference>
<dbReference type="EMBL" id="QEAP01000350">
    <property type="protein sequence ID" value="TPX68622.1"/>
    <property type="molecule type" value="Genomic_DNA"/>
</dbReference>
<protein>
    <recommendedName>
        <fullName evidence="6">AMP-dependent synthetase/ligase domain-containing protein</fullName>
    </recommendedName>
</protein>
<keyword evidence="4" id="KW-0067">ATP-binding</keyword>
<comment type="caution">
    <text evidence="7">The sequence shown here is derived from an EMBL/GenBank/DDBJ whole genome shotgun (WGS) entry which is preliminary data.</text>
</comment>
<dbReference type="GO" id="GO:0004467">
    <property type="term" value="F:long-chain fatty acid-CoA ligase activity"/>
    <property type="evidence" value="ECO:0007669"/>
    <property type="project" value="UniProtKB-EC"/>
</dbReference>
<proteinExistence type="inferred from homology"/>
<dbReference type="PRINTS" id="PR00154">
    <property type="entry name" value="AMPBINDING"/>
</dbReference>
<dbReference type="PANTHER" id="PTHR43272">
    <property type="entry name" value="LONG-CHAIN-FATTY-ACID--COA LIGASE"/>
    <property type="match status" value="1"/>
</dbReference>
<dbReference type="Proteomes" id="UP000320333">
    <property type="component" value="Unassembled WGS sequence"/>
</dbReference>
<dbReference type="GO" id="GO:0005524">
    <property type="term" value="F:ATP binding"/>
    <property type="evidence" value="ECO:0007669"/>
    <property type="project" value="UniProtKB-KW"/>
</dbReference>
<dbReference type="OrthoDB" id="1700726at2759"/>
<organism evidence="7 8">
    <name type="scientific">Chytriomyces confervae</name>
    <dbReference type="NCBI Taxonomy" id="246404"/>
    <lineage>
        <taxon>Eukaryota</taxon>
        <taxon>Fungi</taxon>
        <taxon>Fungi incertae sedis</taxon>
        <taxon>Chytridiomycota</taxon>
        <taxon>Chytridiomycota incertae sedis</taxon>
        <taxon>Chytridiomycetes</taxon>
        <taxon>Chytridiales</taxon>
        <taxon>Chytriomycetaceae</taxon>
        <taxon>Chytriomyces</taxon>
    </lineage>
</organism>
<evidence type="ECO:0000256" key="3">
    <source>
        <dbReference type="ARBA" id="ARBA00022741"/>
    </source>
</evidence>
<dbReference type="PROSITE" id="PS00455">
    <property type="entry name" value="AMP_BINDING"/>
    <property type="match status" value="1"/>
</dbReference>
<dbReference type="InterPro" id="IPR042099">
    <property type="entry name" value="ANL_N_sf"/>
</dbReference>
<keyword evidence="3" id="KW-0547">Nucleotide-binding</keyword>
<reference evidence="7 8" key="1">
    <citation type="journal article" date="2019" name="Sci. Rep.">
        <title>Comparative genomics of chytrid fungi reveal insights into the obligate biotrophic and pathogenic lifestyle of Synchytrium endobioticum.</title>
        <authorList>
            <person name="van de Vossenberg B.T.L.H."/>
            <person name="Warris S."/>
            <person name="Nguyen H.D.T."/>
            <person name="van Gent-Pelzer M.P.E."/>
            <person name="Joly D.L."/>
            <person name="van de Geest H.C."/>
            <person name="Bonants P.J.M."/>
            <person name="Smith D.S."/>
            <person name="Levesque C.A."/>
            <person name="van der Lee T.A.J."/>
        </authorList>
    </citation>
    <scope>NUCLEOTIDE SEQUENCE [LARGE SCALE GENOMIC DNA]</scope>
    <source>
        <strain evidence="7 8">CBS 675.73</strain>
    </source>
</reference>
<dbReference type="Gene3D" id="3.40.50.12780">
    <property type="entry name" value="N-terminal domain of ligase-like"/>
    <property type="match status" value="1"/>
</dbReference>
<evidence type="ECO:0000259" key="6">
    <source>
        <dbReference type="Pfam" id="PF00501"/>
    </source>
</evidence>
<dbReference type="AlphaFoldDB" id="A0A507EXL6"/>
<comment type="catalytic activity">
    <reaction evidence="5">
        <text>a long-chain fatty acid + ATP + CoA = a long-chain fatty acyl-CoA + AMP + diphosphate</text>
        <dbReference type="Rhea" id="RHEA:15421"/>
        <dbReference type="ChEBI" id="CHEBI:30616"/>
        <dbReference type="ChEBI" id="CHEBI:33019"/>
        <dbReference type="ChEBI" id="CHEBI:57287"/>
        <dbReference type="ChEBI" id="CHEBI:57560"/>
        <dbReference type="ChEBI" id="CHEBI:83139"/>
        <dbReference type="ChEBI" id="CHEBI:456215"/>
        <dbReference type="EC" id="6.2.1.3"/>
    </reaction>
</comment>
<sequence length="532" mass="58534">MSSQVFRNPLFDELVERPEPGINTIYDILVRGFSTMPDNDILGERKLVRIVEEEKEVVKKVPGGGQVTETKKWKFFELSGFDWMTWSQVQSTTRAYASGYRQLGLKPGNKLAIYADTSRDWLLNAMACIQQSVTITTAYATLGEEGLVYSLQECEISTVFTNAELLPMINKVSSTVKTLKNIVYNGTPDADSLRRMRADHPHLKILSLDELKALGEAHPHPSSPPTKEDVALIMYTSGSTGSPKGVMLTHANVVAAVAGAYELIGKPYMALTPKEESYLAFLPLSHILEFGSEMHLLYVGVKIGYGSVKTLTDVSVRNCKGDLRELRPTFMAGVPAVWESIRKAVESKLRSASPISRGVFNAAFNLKWALMTYGLNFATAPLDAAIFHAVKEQVGGRMKCAISGGAPIPKSTQQFLNVAVTTLVNGYGMTETTAGFMIQDPKHNTTLGIAGVPLVCSEVKLVDVENTTYKSTNLPKPQGEIWVRGPSVMKGYYKQPQLTRETMTEDGWLMTGDIAERNADGTFTIIDRKKNL</sequence>
<evidence type="ECO:0000256" key="4">
    <source>
        <dbReference type="ARBA" id="ARBA00022840"/>
    </source>
</evidence>
<dbReference type="Pfam" id="PF00501">
    <property type="entry name" value="AMP-binding"/>
    <property type="match status" value="1"/>
</dbReference>
<dbReference type="PANTHER" id="PTHR43272:SF83">
    <property type="entry name" value="ACYL-COA SYNTHETASE LONG-CHAIN, ISOFORM J"/>
    <property type="match status" value="1"/>
</dbReference>
<dbReference type="GO" id="GO:0005783">
    <property type="term" value="C:endoplasmic reticulum"/>
    <property type="evidence" value="ECO:0007669"/>
    <property type="project" value="TreeGrafter"/>
</dbReference>
<dbReference type="STRING" id="246404.A0A507EXL6"/>
<evidence type="ECO:0000313" key="7">
    <source>
        <dbReference type="EMBL" id="TPX68622.1"/>
    </source>
</evidence>
<feature type="domain" description="AMP-dependent synthetase/ligase" evidence="6">
    <location>
        <begin position="80"/>
        <end position="493"/>
    </location>
</feature>
<keyword evidence="2" id="KW-0436">Ligase</keyword>
<dbReference type="GO" id="GO:0005811">
    <property type="term" value="C:lipid droplet"/>
    <property type="evidence" value="ECO:0007669"/>
    <property type="project" value="TreeGrafter"/>
</dbReference>
<evidence type="ECO:0000256" key="2">
    <source>
        <dbReference type="ARBA" id="ARBA00022598"/>
    </source>
</evidence>